<evidence type="ECO:0000256" key="1">
    <source>
        <dbReference type="SAM" id="Phobius"/>
    </source>
</evidence>
<feature type="transmembrane region" description="Helical" evidence="1">
    <location>
        <begin position="77"/>
        <end position="97"/>
    </location>
</feature>
<feature type="transmembrane region" description="Helical" evidence="1">
    <location>
        <begin position="142"/>
        <end position="164"/>
    </location>
</feature>
<keyword evidence="1" id="KW-0472">Membrane</keyword>
<proteinExistence type="predicted"/>
<protein>
    <submittedName>
        <fullName evidence="2">Uncharacterized protein</fullName>
    </submittedName>
</protein>
<sequence>MLPDLIEPASTPGARSGRVGIPAWTAALAAGVLAAGLTGAAGEASVGYFDPRAYGTPGTAGVVTGGSEGAMIRDATLAYGLQGSILGLLLGLAGVVAGGRARAALLAIPAGLLVGGLGAAASLGLFPLWMRHQDPIAGNLTLSLLTHCGVWAAVGVGGGLAFGLGMSMRPSQLLRAALGGLAGGALGAATYEIVGSLAFPVAQTGLPYASEAAPRFLAHAAVDILAALGAGLVASSRES</sequence>
<dbReference type="EMBL" id="CP003364">
    <property type="protein sequence ID" value="AGA29631.1"/>
    <property type="molecule type" value="Genomic_DNA"/>
</dbReference>
<organism evidence="2 3">
    <name type="scientific">Singulisphaera acidiphila (strain ATCC BAA-1392 / DSM 18658 / VKM B-2454 / MOB10)</name>
    <dbReference type="NCBI Taxonomy" id="886293"/>
    <lineage>
        <taxon>Bacteria</taxon>
        <taxon>Pseudomonadati</taxon>
        <taxon>Planctomycetota</taxon>
        <taxon>Planctomycetia</taxon>
        <taxon>Isosphaerales</taxon>
        <taxon>Isosphaeraceae</taxon>
        <taxon>Singulisphaera</taxon>
    </lineage>
</organism>
<reference evidence="2 3" key="1">
    <citation type="submission" date="2012-02" db="EMBL/GenBank/DDBJ databases">
        <title>Complete sequence of chromosome of Singulisphaera acidiphila DSM 18658.</title>
        <authorList>
            <consortium name="US DOE Joint Genome Institute (JGI-PGF)"/>
            <person name="Lucas S."/>
            <person name="Copeland A."/>
            <person name="Lapidus A."/>
            <person name="Glavina del Rio T."/>
            <person name="Dalin E."/>
            <person name="Tice H."/>
            <person name="Bruce D."/>
            <person name="Goodwin L."/>
            <person name="Pitluck S."/>
            <person name="Peters L."/>
            <person name="Ovchinnikova G."/>
            <person name="Chertkov O."/>
            <person name="Kyrpides N."/>
            <person name="Mavromatis K."/>
            <person name="Ivanova N."/>
            <person name="Brettin T."/>
            <person name="Detter J.C."/>
            <person name="Han C."/>
            <person name="Larimer F."/>
            <person name="Land M."/>
            <person name="Hauser L."/>
            <person name="Markowitz V."/>
            <person name="Cheng J.-F."/>
            <person name="Hugenholtz P."/>
            <person name="Woyke T."/>
            <person name="Wu D."/>
            <person name="Tindall B."/>
            <person name="Pomrenke H."/>
            <person name="Brambilla E."/>
            <person name="Klenk H.-P."/>
            <person name="Eisen J.A."/>
        </authorList>
    </citation>
    <scope>NUCLEOTIDE SEQUENCE [LARGE SCALE GENOMIC DNA]</scope>
    <source>
        <strain evidence="3">ATCC BAA-1392 / DSM 18658 / VKM B-2454 / MOB10</strain>
    </source>
</reference>
<dbReference type="AlphaFoldDB" id="L0DLT2"/>
<dbReference type="HOGENOM" id="CLU_1160467_0_0_0"/>
<gene>
    <name evidence="2" type="ordered locus">Sinac_5487</name>
</gene>
<keyword evidence="1" id="KW-1133">Transmembrane helix</keyword>
<dbReference type="KEGG" id="saci:Sinac_5487"/>
<accession>L0DLT2</accession>
<dbReference type="STRING" id="886293.Sinac_5487"/>
<feature type="transmembrane region" description="Helical" evidence="1">
    <location>
        <begin position="104"/>
        <end position="130"/>
    </location>
</feature>
<dbReference type="Proteomes" id="UP000010798">
    <property type="component" value="Chromosome"/>
</dbReference>
<keyword evidence="3" id="KW-1185">Reference proteome</keyword>
<feature type="transmembrane region" description="Helical" evidence="1">
    <location>
        <begin position="176"/>
        <end position="196"/>
    </location>
</feature>
<feature type="transmembrane region" description="Helical" evidence="1">
    <location>
        <begin position="216"/>
        <end position="234"/>
    </location>
</feature>
<evidence type="ECO:0000313" key="2">
    <source>
        <dbReference type="EMBL" id="AGA29631.1"/>
    </source>
</evidence>
<dbReference type="RefSeq" id="WP_015248731.1">
    <property type="nucleotide sequence ID" value="NC_019892.1"/>
</dbReference>
<evidence type="ECO:0000313" key="3">
    <source>
        <dbReference type="Proteomes" id="UP000010798"/>
    </source>
</evidence>
<name>L0DLT2_SINAD</name>
<feature type="transmembrane region" description="Helical" evidence="1">
    <location>
        <begin position="21"/>
        <end position="42"/>
    </location>
</feature>
<keyword evidence="1" id="KW-0812">Transmembrane</keyword>